<reference evidence="2" key="1">
    <citation type="journal article" date="2007" name="J. Gen. Virol.">
        <title>Circular genomes related to anelloviruses identified in human and animal samples by using a combined rolling-circle amplification/sequence-independent single primer amplification approach.</title>
        <authorList>
            <person name="Biagini P."/>
            <person name="Uch R."/>
            <person name="Belhouchet M."/>
            <person name="Attoui H."/>
            <person name="Cantaloube J.F."/>
            <person name="Brisbarre N."/>
            <person name="de Micco P."/>
        </authorList>
    </citation>
    <scope>NUCLEOTIDE SEQUENCE</scope>
    <source>
        <strain evidence="2">LIL-y4</strain>
    </source>
</reference>
<protein>
    <submittedName>
        <fullName evidence="2">ORF2</fullName>
    </submittedName>
</protein>
<sequence length="96" mass="10898">MQIQPPIRSFKQTISDWKNLIVHVHDNICNCNKPLEHTIDTCTNNPDELRLNKSTKQQLQKCLGTQEEDTPEDVIDGFADGELDALFAQDTEEDTG</sequence>
<proteinExistence type="predicted"/>
<dbReference type="EMBL" id="EF538883">
    <property type="protein sequence ID" value="ABU55899.1"/>
    <property type="molecule type" value="Genomic_DNA"/>
</dbReference>
<name>A8DMR5_9VIRU</name>
<dbReference type="Pfam" id="PF02957">
    <property type="entry name" value="TT_ORF2-like"/>
    <property type="match status" value="1"/>
</dbReference>
<feature type="domain" description="Hepatitis TT virus Orf2/Gyrovirus Vp2 N-terminal" evidence="1">
    <location>
        <begin position="16"/>
        <end position="45"/>
    </location>
</feature>
<dbReference type="InterPro" id="IPR004118">
    <property type="entry name" value="HEV_TT_vir_Orf2/Gyrovir_Vp2_N"/>
</dbReference>
<evidence type="ECO:0000259" key="1">
    <source>
        <dbReference type="Pfam" id="PF02957"/>
    </source>
</evidence>
<accession>A8DMR5</accession>
<evidence type="ECO:0000313" key="2">
    <source>
        <dbReference type="EMBL" id="ABU55899.1"/>
    </source>
</evidence>
<organism evidence="2">
    <name type="scientific">TTV-like mini virus</name>
    <dbReference type="NCBI Taxonomy" id="93678"/>
    <lineage>
        <taxon>Viruses</taxon>
        <taxon>Monodnaviria</taxon>
        <taxon>Shotokuvirae</taxon>
        <taxon>Commensaviricota</taxon>
        <taxon>Cardeaviricetes</taxon>
        <taxon>Sanitavirales</taxon>
        <taxon>Anelloviridae</taxon>
        <taxon>Betatorquevirus</taxon>
    </lineage>
</organism>